<evidence type="ECO:0000259" key="1">
    <source>
        <dbReference type="Pfam" id="PF08486"/>
    </source>
</evidence>
<sequence>MKRNNTIFIIATIICFLVMSWQFTYANTSKLPSTLDVGLFFKNSAKATLNLKNPMGFFVRQHAQSGQKELMYLANTELILRKDTYYLGSGANYVEYTGPVKEKVGQQTLQGPYHLQIGNTYPNITEAEKVIEATSLQEKPYIAYENGWRVFVGLYIDEATSQARAEAIKAKIGQEVTIVPPSTNRVQVLDNKGNIMFMYDAREAIYFKALEDKGSIPLINVEGKQYRGEITIKRFDNSDMTVINRITLDEYLYGVVSREMSPSWPLEALKAQAVAARGFAVTSMGKYESIGFNLCNTVNSQVYGGYDVEDARTNRAVDETKSRILTYNGNPITPFYHSNSGGQTENSENIWSTPLPYIRGVKDHYSLNAPNSSWTVVKSKDEIKANLEKNDIKIGEPIKITVTERSVNGRILTLVVQGTKGTETMTKEKSRRVFGLKSAWFEVALEGGGTSSVKSSTGEGSVNIKGASVMTASGLKNFNNSTNINLYNGKNYKEIQTGPEVFSFQGKGYGHGLGMSQYGAKKMAEMNLTYDQILTHYYTGVKVELR</sequence>
<gene>
    <name evidence="2" type="ORF">JOC73_000387</name>
</gene>
<keyword evidence="3" id="KW-1185">Reference proteome</keyword>
<dbReference type="PANTHER" id="PTHR30032">
    <property type="entry name" value="N-ACETYLMURAMOYL-L-ALANINE AMIDASE-RELATED"/>
    <property type="match status" value="1"/>
</dbReference>
<dbReference type="NCBIfam" id="TIGR02669">
    <property type="entry name" value="SpoIID_LytB"/>
    <property type="match status" value="1"/>
</dbReference>
<dbReference type="EMBL" id="JAFBEE010000002">
    <property type="protein sequence ID" value="MBM7613878.1"/>
    <property type="molecule type" value="Genomic_DNA"/>
</dbReference>
<accession>A0ABS2NLS1</accession>
<dbReference type="PANTHER" id="PTHR30032:SF4">
    <property type="entry name" value="AMIDASE ENHANCER"/>
    <property type="match status" value="1"/>
</dbReference>
<name>A0ABS2NLS1_9FIRM</name>
<proteinExistence type="predicted"/>
<dbReference type="RefSeq" id="WP_204400167.1">
    <property type="nucleotide sequence ID" value="NZ_JAFBEE010000002.1"/>
</dbReference>
<reference evidence="2 3" key="1">
    <citation type="submission" date="2021-01" db="EMBL/GenBank/DDBJ databases">
        <title>Genomic Encyclopedia of Type Strains, Phase IV (KMG-IV): sequencing the most valuable type-strain genomes for metagenomic binning, comparative biology and taxonomic classification.</title>
        <authorList>
            <person name="Goeker M."/>
        </authorList>
    </citation>
    <scope>NUCLEOTIDE SEQUENCE [LARGE SCALE GENOMIC DNA]</scope>
    <source>
        <strain evidence="2 3">DSM 25890</strain>
    </source>
</reference>
<feature type="domain" description="Sporulation stage II protein D amidase enhancer LytB N-terminal" evidence="1">
    <location>
        <begin position="237"/>
        <end position="327"/>
    </location>
</feature>
<dbReference type="InterPro" id="IPR013693">
    <property type="entry name" value="SpoIID/LytB_N"/>
</dbReference>
<dbReference type="Proteomes" id="UP001314796">
    <property type="component" value="Unassembled WGS sequence"/>
</dbReference>
<dbReference type="InterPro" id="IPR051922">
    <property type="entry name" value="Bact_Sporulation_Assoc"/>
</dbReference>
<evidence type="ECO:0000313" key="3">
    <source>
        <dbReference type="Proteomes" id="UP001314796"/>
    </source>
</evidence>
<comment type="caution">
    <text evidence="2">The sequence shown here is derived from an EMBL/GenBank/DDBJ whole genome shotgun (WGS) entry which is preliminary data.</text>
</comment>
<dbReference type="InterPro" id="IPR013486">
    <property type="entry name" value="SpoIID/LytB"/>
</dbReference>
<evidence type="ECO:0000313" key="2">
    <source>
        <dbReference type="EMBL" id="MBM7613878.1"/>
    </source>
</evidence>
<organism evidence="2 3">
    <name type="scientific">Alkaliphilus hydrothermalis</name>
    <dbReference type="NCBI Taxonomy" id="1482730"/>
    <lineage>
        <taxon>Bacteria</taxon>
        <taxon>Bacillati</taxon>
        <taxon>Bacillota</taxon>
        <taxon>Clostridia</taxon>
        <taxon>Peptostreptococcales</taxon>
        <taxon>Natronincolaceae</taxon>
        <taxon>Alkaliphilus</taxon>
    </lineage>
</organism>
<protein>
    <submittedName>
        <fullName evidence="2">Stage II sporulation protein D</fullName>
    </submittedName>
</protein>
<dbReference type="Pfam" id="PF08486">
    <property type="entry name" value="SpoIID"/>
    <property type="match status" value="1"/>
</dbReference>